<dbReference type="Proteomes" id="UP001162131">
    <property type="component" value="Unassembled WGS sequence"/>
</dbReference>
<sequence>MVGWSLSTILTGKFMKIWRMEGFIRTLERGRAVRFKSIEDVAGARDVAKCVGQDPYGNRYYQDFNADDFNESHNGERWVEFVDRHDMWQKGDRIPPEWHAWLHKMVDEPPTAESTHFYTPFFKKKHRTCPSGTPAEVVPHGHWNNPHAKQFQKHVKSVLCTTWEPEHREKRYD</sequence>
<dbReference type="GO" id="GO:0005743">
    <property type="term" value="C:mitochondrial inner membrane"/>
    <property type="evidence" value="ECO:0007669"/>
    <property type="project" value="UniProtKB-SubCell"/>
</dbReference>
<evidence type="ECO:0000256" key="1">
    <source>
        <dbReference type="ARBA" id="ARBA00007355"/>
    </source>
</evidence>
<keyword evidence="2" id="KW-0999">Mitochondrion inner membrane</keyword>
<keyword evidence="4" id="KW-1185">Reference proteome</keyword>
<evidence type="ECO:0000313" key="4">
    <source>
        <dbReference type="Proteomes" id="UP001162131"/>
    </source>
</evidence>
<keyword evidence="2" id="KW-0813">Transport</keyword>
<dbReference type="AlphaFoldDB" id="A0AAU9IYE7"/>
<comment type="function">
    <text evidence="2">Accessory subunit of the mitochondrial membrane respiratory chain NADH dehydrogenase (Complex I), that is believed not to be involved in catalysis. Complex I functions in the transfer of electrons from NADH to the respiratory chain. The immediate electron acceptor for the enzyme is believed to be ubiquinone.</text>
</comment>
<keyword evidence="2" id="KW-0496">Mitochondrion</keyword>
<keyword evidence="2" id="KW-0679">Respiratory chain</keyword>
<dbReference type="PANTHER" id="PTHR12910">
    <property type="entry name" value="NADH-UBIQUINONE OXIDOREDUCTASE SUBUNIT B17.2"/>
    <property type="match status" value="1"/>
</dbReference>
<reference evidence="3" key="1">
    <citation type="submission" date="2021-09" db="EMBL/GenBank/DDBJ databases">
        <authorList>
            <consortium name="AG Swart"/>
            <person name="Singh M."/>
            <person name="Singh A."/>
            <person name="Seah K."/>
            <person name="Emmerich C."/>
        </authorList>
    </citation>
    <scope>NUCLEOTIDE SEQUENCE</scope>
    <source>
        <strain evidence="3">ATCC30299</strain>
    </source>
</reference>
<evidence type="ECO:0000256" key="2">
    <source>
        <dbReference type="RuleBase" id="RU363103"/>
    </source>
</evidence>
<comment type="subcellular location">
    <subcellularLocation>
        <location evidence="2">Mitochondrion inner membrane</location>
        <topology evidence="2">Peripheral membrane protein</topology>
        <orientation evidence="2">Matrix side</orientation>
    </subcellularLocation>
</comment>
<keyword evidence="2" id="KW-0472">Membrane</keyword>
<evidence type="ECO:0000313" key="3">
    <source>
        <dbReference type="EMBL" id="CAG9319025.1"/>
    </source>
</evidence>
<comment type="caution">
    <text evidence="3">The sequence shown here is derived from an EMBL/GenBank/DDBJ whole genome shotgun (WGS) entry which is preliminary data.</text>
</comment>
<dbReference type="InterPro" id="IPR007763">
    <property type="entry name" value="NDUFA12"/>
</dbReference>
<accession>A0AAU9IYE7</accession>
<organism evidence="3 4">
    <name type="scientific">Blepharisma stoltei</name>
    <dbReference type="NCBI Taxonomy" id="1481888"/>
    <lineage>
        <taxon>Eukaryota</taxon>
        <taxon>Sar</taxon>
        <taxon>Alveolata</taxon>
        <taxon>Ciliophora</taxon>
        <taxon>Postciliodesmatophora</taxon>
        <taxon>Heterotrichea</taxon>
        <taxon>Heterotrichida</taxon>
        <taxon>Blepharismidae</taxon>
        <taxon>Blepharisma</taxon>
    </lineage>
</organism>
<dbReference type="EMBL" id="CAJZBQ010000021">
    <property type="protein sequence ID" value="CAG9319025.1"/>
    <property type="molecule type" value="Genomic_DNA"/>
</dbReference>
<gene>
    <name evidence="3" type="ORF">BSTOLATCC_MIC22376</name>
</gene>
<comment type="similarity">
    <text evidence="1 2">Belongs to the complex I NDUFA12 subunit family.</text>
</comment>
<protein>
    <recommendedName>
        <fullName evidence="2">NADH dehydrogenase [ubiquinone] 1 alpha subcomplex subunit 12</fullName>
    </recommendedName>
</protein>
<proteinExistence type="inferred from homology"/>
<dbReference type="PANTHER" id="PTHR12910:SF2">
    <property type="entry name" value="NADH DEHYDROGENASE [UBIQUINONE] 1 ALPHA SUBCOMPLEX SUBUNIT 12"/>
    <property type="match status" value="1"/>
</dbReference>
<dbReference type="Pfam" id="PF05071">
    <property type="entry name" value="NDUFA12"/>
    <property type="match status" value="1"/>
</dbReference>
<dbReference type="GO" id="GO:0045271">
    <property type="term" value="C:respiratory chain complex I"/>
    <property type="evidence" value="ECO:0007669"/>
    <property type="project" value="InterPro"/>
</dbReference>
<dbReference type="GO" id="GO:0006979">
    <property type="term" value="P:response to oxidative stress"/>
    <property type="evidence" value="ECO:0007669"/>
    <property type="project" value="TreeGrafter"/>
</dbReference>
<keyword evidence="2" id="KW-0249">Electron transport</keyword>
<name>A0AAU9IYE7_9CILI</name>